<comment type="caution">
    <text evidence="1">The sequence shown here is derived from an EMBL/GenBank/DDBJ whole genome shotgun (WGS) entry which is preliminary data.</text>
</comment>
<evidence type="ECO:0000313" key="1">
    <source>
        <dbReference type="EMBL" id="KAJ8430124.1"/>
    </source>
</evidence>
<dbReference type="EMBL" id="JAKOGI010000822">
    <property type="protein sequence ID" value="KAJ8430124.1"/>
    <property type="molecule type" value="Genomic_DNA"/>
</dbReference>
<dbReference type="Proteomes" id="UP001153076">
    <property type="component" value="Unassembled WGS sequence"/>
</dbReference>
<accession>A0A9Q1Q688</accession>
<keyword evidence="2" id="KW-1185">Reference proteome</keyword>
<dbReference type="AlphaFoldDB" id="A0A9Q1Q688"/>
<reference evidence="1" key="1">
    <citation type="submission" date="2022-04" db="EMBL/GenBank/DDBJ databases">
        <title>Carnegiea gigantea Genome sequencing and assembly v2.</title>
        <authorList>
            <person name="Copetti D."/>
            <person name="Sanderson M.J."/>
            <person name="Burquez A."/>
            <person name="Wojciechowski M.F."/>
        </authorList>
    </citation>
    <scope>NUCLEOTIDE SEQUENCE</scope>
    <source>
        <strain evidence="1">SGP5-SGP5p</strain>
        <tissue evidence="1">Aerial part</tissue>
    </source>
</reference>
<evidence type="ECO:0000313" key="2">
    <source>
        <dbReference type="Proteomes" id="UP001153076"/>
    </source>
</evidence>
<proteinExistence type="predicted"/>
<protein>
    <submittedName>
        <fullName evidence="1">Uncharacterized protein</fullName>
    </submittedName>
</protein>
<sequence>MRVLEKSLRLLLRYSPLNIYTNESGNITKKKDFKSKDIHKLRDGERLLVQFNSAGQPIGDSRSALSRWIASLMKEPNLCPRDAKDFREVKENYGGKLLRNLWNNANARMESHRVSGLYASEVEIDKEVLIYFMGDDKPGRARLFGTGVTKSQVKRLHDGSLITRNDGEIVIDDATTAKLHHLQNVFVQQQNRMQQ</sequence>
<organism evidence="1 2">
    <name type="scientific">Carnegiea gigantea</name>
    <dbReference type="NCBI Taxonomy" id="171969"/>
    <lineage>
        <taxon>Eukaryota</taxon>
        <taxon>Viridiplantae</taxon>
        <taxon>Streptophyta</taxon>
        <taxon>Embryophyta</taxon>
        <taxon>Tracheophyta</taxon>
        <taxon>Spermatophyta</taxon>
        <taxon>Magnoliopsida</taxon>
        <taxon>eudicotyledons</taxon>
        <taxon>Gunneridae</taxon>
        <taxon>Pentapetalae</taxon>
        <taxon>Caryophyllales</taxon>
        <taxon>Cactineae</taxon>
        <taxon>Cactaceae</taxon>
        <taxon>Cactoideae</taxon>
        <taxon>Echinocereeae</taxon>
        <taxon>Carnegiea</taxon>
    </lineage>
</organism>
<gene>
    <name evidence="1" type="ORF">Cgig2_007097</name>
</gene>
<name>A0A9Q1Q688_9CARY</name>